<dbReference type="KEGG" id="xya:ET471_05135"/>
<protein>
    <submittedName>
        <fullName evidence="2">Glycosyltransferase</fullName>
    </submittedName>
</protein>
<evidence type="ECO:0000256" key="1">
    <source>
        <dbReference type="SAM" id="MobiDB-lite"/>
    </source>
</evidence>
<dbReference type="GO" id="GO:0016740">
    <property type="term" value="F:transferase activity"/>
    <property type="evidence" value="ECO:0007669"/>
    <property type="project" value="UniProtKB-KW"/>
</dbReference>
<dbReference type="Proteomes" id="UP000292118">
    <property type="component" value="Chromosome"/>
</dbReference>
<dbReference type="PANTHER" id="PTHR12526:SF630">
    <property type="entry name" value="GLYCOSYLTRANSFERASE"/>
    <property type="match status" value="1"/>
</dbReference>
<evidence type="ECO:0000313" key="3">
    <source>
        <dbReference type="Proteomes" id="UP000292118"/>
    </source>
</evidence>
<reference evidence="2 3" key="1">
    <citation type="submission" date="2019-01" db="EMBL/GenBank/DDBJ databases">
        <title>Genome sequencing of strain FW10M-9.</title>
        <authorList>
            <person name="Heo J."/>
            <person name="Kim S.-J."/>
            <person name="Kim J.-S."/>
            <person name="Hong S.-B."/>
            <person name="Kwon S.-W."/>
        </authorList>
    </citation>
    <scope>NUCLEOTIDE SEQUENCE [LARGE SCALE GENOMIC DNA]</scope>
    <source>
        <strain evidence="2 3">FW10M-9</strain>
    </source>
</reference>
<name>A0A4V0YG02_9MICO</name>
<accession>A0A4V0YG02</accession>
<evidence type="ECO:0000313" key="2">
    <source>
        <dbReference type="EMBL" id="QAY69501.1"/>
    </source>
</evidence>
<dbReference type="Pfam" id="PF13692">
    <property type="entry name" value="Glyco_trans_1_4"/>
    <property type="match status" value="1"/>
</dbReference>
<dbReference type="AlphaFoldDB" id="A0A4V0YG02"/>
<dbReference type="SUPFAM" id="SSF53756">
    <property type="entry name" value="UDP-Glycosyltransferase/glycogen phosphorylase"/>
    <property type="match status" value="1"/>
</dbReference>
<dbReference type="Gene3D" id="3.40.50.2000">
    <property type="entry name" value="Glycogen Phosphorylase B"/>
    <property type="match status" value="1"/>
</dbReference>
<feature type="compositionally biased region" description="Basic residues" evidence="1">
    <location>
        <begin position="37"/>
        <end position="64"/>
    </location>
</feature>
<proteinExistence type="predicted"/>
<dbReference type="EMBL" id="CP035493">
    <property type="protein sequence ID" value="QAY69501.1"/>
    <property type="molecule type" value="Genomic_DNA"/>
</dbReference>
<dbReference type="PANTHER" id="PTHR12526">
    <property type="entry name" value="GLYCOSYLTRANSFERASE"/>
    <property type="match status" value="1"/>
</dbReference>
<keyword evidence="2" id="KW-0808">Transferase</keyword>
<gene>
    <name evidence="2" type="ORF">ET471_05135</name>
</gene>
<sequence>MAVRAHARRAAAAAPRRPLPRHRARPPPPARAAPARGPRRRRRPRGAVRRLRPVRAARRARPRTACRPDHQPPRRGLRPLRWAGPVTYFARDDWLSSAARRAYWDAYRAAYRRISEAGVAVAAVSAELLDRIAPRGPAAVVPNGVEPAEWLGPPPPAPAWLDAVPRPRAIYVGTLDERLDVAGIAALAGACPGLSIVLLGPLPDPAYVAPLGALPGVHVHGGVGRAELVAALRACDLALLAHRRTRLTEAMSPLKVYEYLAAGLPVLATDLPPVRGIHPRVTLLDDVAGFADAAPATLAAGPLAEDDRTAFVAASSWEVRHRTVMDLLLRS</sequence>
<dbReference type="OrthoDB" id="9771846at2"/>
<feature type="region of interest" description="Disordered" evidence="1">
    <location>
        <begin position="1"/>
        <end position="78"/>
    </location>
</feature>
<keyword evidence="3" id="KW-1185">Reference proteome</keyword>
<organism evidence="2 3">
    <name type="scientific">Xylanimonas protaetiae</name>
    <dbReference type="NCBI Taxonomy" id="2509457"/>
    <lineage>
        <taxon>Bacteria</taxon>
        <taxon>Bacillati</taxon>
        <taxon>Actinomycetota</taxon>
        <taxon>Actinomycetes</taxon>
        <taxon>Micrococcales</taxon>
        <taxon>Promicromonosporaceae</taxon>
        <taxon>Xylanimonas</taxon>
    </lineage>
</organism>